<evidence type="ECO:0000313" key="2">
    <source>
        <dbReference type="EMBL" id="EFJ33670.1"/>
    </source>
</evidence>
<dbReference type="STRING" id="88036.D8R263"/>
<protein>
    <submittedName>
        <fullName evidence="2">Uncharacterized protein</fullName>
    </submittedName>
</protein>
<dbReference type="OrthoDB" id="77911at2759"/>
<gene>
    <name evidence="2" type="ORF">SELMODRAFT_439066</name>
</gene>
<dbReference type="Gramene" id="EFJ33670">
    <property type="protein sequence ID" value="EFJ33670"/>
    <property type="gene ID" value="SELMODRAFT_439066"/>
</dbReference>
<dbReference type="PANTHER" id="PTHR44927">
    <property type="entry name" value="FK506-BINDING PROTEIN 15"/>
    <property type="match status" value="1"/>
</dbReference>
<dbReference type="HOGENOM" id="CLU_532542_0_0_1"/>
<evidence type="ECO:0000313" key="3">
    <source>
        <dbReference type="Proteomes" id="UP000001514"/>
    </source>
</evidence>
<feature type="region of interest" description="Disordered" evidence="1">
    <location>
        <begin position="335"/>
        <end position="365"/>
    </location>
</feature>
<dbReference type="EMBL" id="GL377570">
    <property type="protein sequence ID" value="EFJ33670.1"/>
    <property type="molecule type" value="Genomic_DNA"/>
</dbReference>
<feature type="region of interest" description="Disordered" evidence="1">
    <location>
        <begin position="452"/>
        <end position="477"/>
    </location>
</feature>
<proteinExistence type="predicted"/>
<name>D8R263_SELML</name>
<accession>D8R263</accession>
<dbReference type="KEGG" id="smo:SELMODRAFT_439066"/>
<dbReference type="PANTHER" id="PTHR44927:SF1">
    <property type="entry name" value="FK506-BINDING PROTEIN 15"/>
    <property type="match status" value="1"/>
</dbReference>
<organism evidence="3">
    <name type="scientific">Selaginella moellendorffii</name>
    <name type="common">Spikemoss</name>
    <dbReference type="NCBI Taxonomy" id="88036"/>
    <lineage>
        <taxon>Eukaryota</taxon>
        <taxon>Viridiplantae</taxon>
        <taxon>Streptophyta</taxon>
        <taxon>Embryophyta</taxon>
        <taxon>Tracheophyta</taxon>
        <taxon>Lycopodiopsida</taxon>
        <taxon>Selaginellales</taxon>
        <taxon>Selaginellaceae</taxon>
        <taxon>Selaginella</taxon>
    </lineage>
</organism>
<reference evidence="2 3" key="1">
    <citation type="journal article" date="2011" name="Science">
        <title>The Selaginella genome identifies genetic changes associated with the evolution of vascular plants.</title>
        <authorList>
            <person name="Banks J.A."/>
            <person name="Nishiyama T."/>
            <person name="Hasebe M."/>
            <person name="Bowman J.L."/>
            <person name="Gribskov M."/>
            <person name="dePamphilis C."/>
            <person name="Albert V.A."/>
            <person name="Aono N."/>
            <person name="Aoyama T."/>
            <person name="Ambrose B.A."/>
            <person name="Ashton N.W."/>
            <person name="Axtell M.J."/>
            <person name="Barker E."/>
            <person name="Barker M.S."/>
            <person name="Bennetzen J.L."/>
            <person name="Bonawitz N.D."/>
            <person name="Chapple C."/>
            <person name="Cheng C."/>
            <person name="Correa L.G."/>
            <person name="Dacre M."/>
            <person name="DeBarry J."/>
            <person name="Dreyer I."/>
            <person name="Elias M."/>
            <person name="Engstrom E.M."/>
            <person name="Estelle M."/>
            <person name="Feng L."/>
            <person name="Finet C."/>
            <person name="Floyd S.K."/>
            <person name="Frommer W.B."/>
            <person name="Fujita T."/>
            <person name="Gramzow L."/>
            <person name="Gutensohn M."/>
            <person name="Harholt J."/>
            <person name="Hattori M."/>
            <person name="Heyl A."/>
            <person name="Hirai T."/>
            <person name="Hiwatashi Y."/>
            <person name="Ishikawa M."/>
            <person name="Iwata M."/>
            <person name="Karol K.G."/>
            <person name="Koehler B."/>
            <person name="Kolukisaoglu U."/>
            <person name="Kubo M."/>
            <person name="Kurata T."/>
            <person name="Lalonde S."/>
            <person name="Li K."/>
            <person name="Li Y."/>
            <person name="Litt A."/>
            <person name="Lyons E."/>
            <person name="Manning G."/>
            <person name="Maruyama T."/>
            <person name="Michael T.P."/>
            <person name="Mikami K."/>
            <person name="Miyazaki S."/>
            <person name="Morinaga S."/>
            <person name="Murata T."/>
            <person name="Mueller-Roeber B."/>
            <person name="Nelson D.R."/>
            <person name="Obara M."/>
            <person name="Oguri Y."/>
            <person name="Olmstead R.G."/>
            <person name="Onodera N."/>
            <person name="Petersen B.L."/>
            <person name="Pils B."/>
            <person name="Prigge M."/>
            <person name="Rensing S.A."/>
            <person name="Riano-Pachon D.M."/>
            <person name="Roberts A.W."/>
            <person name="Sato Y."/>
            <person name="Scheller H.V."/>
            <person name="Schulz B."/>
            <person name="Schulz C."/>
            <person name="Shakirov E.V."/>
            <person name="Shibagaki N."/>
            <person name="Shinohara N."/>
            <person name="Shippen D.E."/>
            <person name="Soerensen I."/>
            <person name="Sotooka R."/>
            <person name="Sugimoto N."/>
            <person name="Sugita M."/>
            <person name="Sumikawa N."/>
            <person name="Tanurdzic M."/>
            <person name="Theissen G."/>
            <person name="Ulvskov P."/>
            <person name="Wakazuki S."/>
            <person name="Weng J.K."/>
            <person name="Willats W.W."/>
            <person name="Wipf D."/>
            <person name="Wolf P.G."/>
            <person name="Yang L."/>
            <person name="Zimmer A.D."/>
            <person name="Zhu Q."/>
            <person name="Mitros T."/>
            <person name="Hellsten U."/>
            <person name="Loque D."/>
            <person name="Otillar R."/>
            <person name="Salamov A."/>
            <person name="Schmutz J."/>
            <person name="Shapiro H."/>
            <person name="Lindquist E."/>
            <person name="Lucas S."/>
            <person name="Rokhsar D."/>
            <person name="Grigoriev I.V."/>
        </authorList>
    </citation>
    <scope>NUCLEOTIDE SEQUENCE [LARGE SCALE GENOMIC DNA]</scope>
</reference>
<sequence>MEDEADGSCSASKLKALFETEQQKLQVGNPSFQYQPPKLQPRVSFAPSFSSQVLFSTELSNVVFMLPSGTDCVQIGRRQENVGDATIQIIKTETHDQQDSRIVVSNAAKIVVAEVSFTGIINIVPDANCRIAIETSQHIVEATFRSTDTWMEFAKVFVYARYHVQHSVAQVFQDVVCPKDNFREIEDGDVVQVLCKVFLAKPWNECSTGLVFHGDTPEKTIRLEIGSKNFTGLEDGIRGMLKGGRRLLMFKDHDDEDSLAALYDITVARVRKRKTLKQLSEMESSKEMERIPEVPANDIQQSFGEEGSEGKVETVTDRLARMTRAGAAVNLHLFSAPAPKQGNETPKLDSDKLAPNRTGDTGDESRVFVQSGPILTCEHLELLREIKYSQANMSESFASFSSRLDQLVNSKSRDFERRVIPETELVDEESNSEEDNLVESIARMIAENRELKRRLESSKGPRKIKQPSRESNGELQGLEDQVQQILHRISLDMEIEMTNSRLQADTKASLLSSLQQKLDAATASILEIVNQS</sequence>
<evidence type="ECO:0000256" key="1">
    <source>
        <dbReference type="SAM" id="MobiDB-lite"/>
    </source>
</evidence>
<keyword evidence="3" id="KW-1185">Reference proteome</keyword>
<dbReference type="Proteomes" id="UP000001514">
    <property type="component" value="Unassembled WGS sequence"/>
</dbReference>
<dbReference type="InParanoid" id="D8R263"/>
<dbReference type="AlphaFoldDB" id="D8R263"/>